<evidence type="ECO:0000313" key="2">
    <source>
        <dbReference type="EMBL" id="CCJ51934.1"/>
    </source>
</evidence>
<gene>
    <name evidence="2" type="ORF">BN112_0016</name>
</gene>
<dbReference type="Proteomes" id="UP000007564">
    <property type="component" value="Chromosome"/>
</dbReference>
<proteinExistence type="predicted"/>
<reference evidence="2 3" key="1">
    <citation type="journal article" date="2012" name="BMC Genomics">
        <title>Comparative genomics of the classical Bordetella subspecies: the evolution and exchange of virulence-associated diversity amongst closely related pathogens.</title>
        <authorList>
            <person name="Park J."/>
            <person name="Zhang Y."/>
            <person name="Buboltz A.M."/>
            <person name="Zhang X."/>
            <person name="Schuster S.C."/>
            <person name="Ahuja U."/>
            <person name="Liu M."/>
            <person name="Miller J.F."/>
            <person name="Sebaihia M."/>
            <person name="Bentley S.D."/>
            <person name="Parkhill J."/>
            <person name="Harvill E.T."/>
        </authorList>
    </citation>
    <scope>NUCLEOTIDE SEQUENCE [LARGE SCALE GENOMIC DNA]</scope>
    <source>
        <strain evidence="2 3">253</strain>
    </source>
</reference>
<dbReference type="KEGG" id="bbh:BN112_0016"/>
<dbReference type="RefSeq" id="WP_004566297.1">
    <property type="nucleotide sequence ID" value="NC_019382.1"/>
</dbReference>
<sequence>MARPKKELPDLGQIEALASKGLNEEQIASALGISYSTLRRHKASNEQLQAALKKGKALGIADVSSALYDAAVGGNVTAMIFYLKNRSPDSWRDKPDSTNDDNAPPPVKVVIEVKDASVPDAEP</sequence>
<evidence type="ECO:0000256" key="1">
    <source>
        <dbReference type="SAM" id="MobiDB-lite"/>
    </source>
</evidence>
<dbReference type="EMBL" id="HE965806">
    <property type="protein sequence ID" value="CCJ51934.1"/>
    <property type="molecule type" value="Genomic_DNA"/>
</dbReference>
<organism evidence="2 3">
    <name type="scientific">Bordetella bronchiseptica 253</name>
    <dbReference type="NCBI Taxonomy" id="568707"/>
    <lineage>
        <taxon>Bacteria</taxon>
        <taxon>Pseudomonadati</taxon>
        <taxon>Pseudomonadota</taxon>
        <taxon>Betaproteobacteria</taxon>
        <taxon>Burkholderiales</taxon>
        <taxon>Alcaligenaceae</taxon>
        <taxon>Bordetella</taxon>
    </lineage>
</organism>
<protein>
    <submittedName>
        <fullName evidence="2">Phage-related putative DNA binding protein</fullName>
    </submittedName>
</protein>
<accession>A0A0C6P0T9</accession>
<evidence type="ECO:0000313" key="3">
    <source>
        <dbReference type="Proteomes" id="UP000007564"/>
    </source>
</evidence>
<dbReference type="Gene3D" id="1.10.10.60">
    <property type="entry name" value="Homeodomain-like"/>
    <property type="match status" value="1"/>
</dbReference>
<dbReference type="HOGENOM" id="CLU_2010863_0_0_4"/>
<dbReference type="OrthoDB" id="5868871at2"/>
<feature type="compositionally biased region" description="Basic and acidic residues" evidence="1">
    <location>
        <begin position="87"/>
        <end position="97"/>
    </location>
</feature>
<dbReference type="AlphaFoldDB" id="A0A0C6P0T9"/>
<name>A0A0C6P0T9_BORBO</name>
<feature type="region of interest" description="Disordered" evidence="1">
    <location>
        <begin position="87"/>
        <end position="107"/>
    </location>
</feature>